<feature type="chain" id="PRO_5042971388" evidence="3">
    <location>
        <begin position="23"/>
        <end position="1473"/>
    </location>
</feature>
<dbReference type="Pfam" id="PF13385">
    <property type="entry name" value="Laminin_G_3"/>
    <property type="match status" value="2"/>
</dbReference>
<evidence type="ECO:0000313" key="6">
    <source>
        <dbReference type="Proteomes" id="UP001304300"/>
    </source>
</evidence>
<reference evidence="5 6" key="1">
    <citation type="submission" date="2023-10" db="EMBL/GenBank/DDBJ databases">
        <title>Rubellicoccus peritrichatus gen. nov., sp. nov., isolated from an algae of coral reef tank.</title>
        <authorList>
            <person name="Luo J."/>
        </authorList>
    </citation>
    <scope>NUCLEOTIDE SEQUENCE [LARGE SCALE GENOMIC DNA]</scope>
    <source>
        <strain evidence="5 6">CR14</strain>
    </source>
</reference>
<dbReference type="Gene3D" id="2.60.120.200">
    <property type="match status" value="2"/>
</dbReference>
<feature type="signal peptide" evidence="3">
    <location>
        <begin position="1"/>
        <end position="22"/>
    </location>
</feature>
<evidence type="ECO:0000256" key="3">
    <source>
        <dbReference type="SAM" id="SignalP"/>
    </source>
</evidence>
<dbReference type="Gene3D" id="2.70.98.70">
    <property type="match status" value="1"/>
</dbReference>
<dbReference type="InterPro" id="IPR013320">
    <property type="entry name" value="ConA-like_dom_sf"/>
</dbReference>
<evidence type="ECO:0000313" key="5">
    <source>
        <dbReference type="EMBL" id="WOO39772.1"/>
    </source>
</evidence>
<sequence length="1473" mass="164177">MKLLLSLPIILAIICFTSPAFGQTYLDRLNPVAHVHFDTSPGQNGESVILGNGTQLTRPDKFAGTSASGAHGPHSWTGHAWDFSKIDGPYLLKVNEAMSRVGDIEKTDGFTVSFWVKGEYSGRTSRIMNGPFDIGTNNFGIWGGSNDYQNASTPRNNPIWDNKWHHIVIRVDFKGKLDNIQIYVDGKLAGKKSGAYMKMLKTSIGRTWSIGARNPSDPGYDFGALADIAIFDRQLTDNEIAYINAGPVFAGEDQEVILPNHLTLQGYAPLNSSIRWQQKAGPQTIQFKDQNRETAYVKFEEPGDYEFSLTSGNNESTVKVKVLANQPPHVLAGNGFELESTHDTGKLNGFVEDNSIGANQKLSTKWTVEESPDGSQVRFSDDRDVKSEVSFDMPGHYKLRLNASDGELTSHSDLSVLVASPNSRSYLAVLNPLMLVDFDEPAHSGPDAFTDATKSTGLKLRYAENGIPTMTPGARNFTGYGWDFSASDSDIEIINSAHLEPVHNREHPARSLSFWVKGNAETQGYITALLGILPMDKAGRIRNEIHGLTGIAPIAQDLRDNQWHHIAVVIKTEGENITRALYIDGQKVGEVADKFAHANAQFSSADLRHSQFIASRGRSGRDNFNGQLDDFAVFDYELSADDIAYIMNGPGPEDDAILEIIDEVVVDAGPNIYQMLPGENAVELQGQIENSSGLTPVWRKLSGNGDVTFQNPNEAITIAEFDPVEDDKDGVYSKFLLQLALEDDKGRIIAQDNVTVLFYPERAPAIRELTSTPEPGVHPRVLFTKEDLPELRHKATTVPVVMRANSAMQARAKRLKDSNDSYGSIYMSLLNGTPVSLQSVYGDNAGGFFLVLLEASYLAWLGTDGQSNIEELTELSKVFSIACEEKLTWYQSNHTNTLVHDVNWAVGLCYDILYNWMDDKGRNDARKLLARMTAHRQPIGSTSLPQDNSSNWKGYHDHIILSLLAIEGEPGFDENSLDNIEHTNAEFLTQYGVFESGLPHEGYGYYTFGMTWHSLADLAISRRDNREKIVETTRFYPAIETIFRLMDPNGKSIKSHHDVVGGKSGSGEIGLPPRHLIIAKYLWPDDERVDYVYGKLIENLMNDQDRRFDIFHAIFGEPVAYPDQTLDEAAGELDPVLFCPDRGIVLARDFWDKEGIRLDFRCRMDKYFLGHQHSDVNSFELWALGREWIIDRGKFGGTINDIGSTVLIDGVSANSSKRNAWPSMPGKFLEFVETDDVIIGVGDAKPFFDYTFGKPQSGPQELVTDHGLMWSDFYFEREGETIPKWMLERPIDMNGYGHATGIYRMNPVNQAIRTAILQRGANPFVLIIDDVEKDGKPHDYTWIANTVIGDQMVKVSSDKEKLILRHKEDVNGGPRLLVKVLEAKGQSAPINLEHVDLKVGKDTIKSVRISIPTKNVVRPEFKVMLFPFMDGDELPQTEWNSDYDQLIVTVGGESYEYDFVKTDSGQTKTQHQS</sequence>
<dbReference type="KEGG" id="puo:RZN69_14200"/>
<organism evidence="5 6">
    <name type="scientific">Rubellicoccus peritrichatus</name>
    <dbReference type="NCBI Taxonomy" id="3080537"/>
    <lineage>
        <taxon>Bacteria</taxon>
        <taxon>Pseudomonadati</taxon>
        <taxon>Verrucomicrobiota</taxon>
        <taxon>Opitutia</taxon>
        <taxon>Puniceicoccales</taxon>
        <taxon>Cerasicoccaceae</taxon>
        <taxon>Rubellicoccus</taxon>
    </lineage>
</organism>
<keyword evidence="1 3" id="KW-0732">Signal</keyword>
<evidence type="ECO:0000256" key="2">
    <source>
        <dbReference type="ARBA" id="ARBA00023157"/>
    </source>
</evidence>
<dbReference type="SMART" id="SM00560">
    <property type="entry name" value="LamGL"/>
    <property type="match status" value="1"/>
</dbReference>
<dbReference type="Gene3D" id="1.50.10.100">
    <property type="entry name" value="Chondroitin AC/alginate lyase"/>
    <property type="match status" value="1"/>
</dbReference>
<evidence type="ECO:0000256" key="1">
    <source>
        <dbReference type="ARBA" id="ARBA00022729"/>
    </source>
</evidence>
<evidence type="ECO:0000259" key="4">
    <source>
        <dbReference type="SMART" id="SM00560"/>
    </source>
</evidence>
<dbReference type="InterPro" id="IPR008929">
    <property type="entry name" value="Chondroitin_lyas"/>
</dbReference>
<protein>
    <submittedName>
        <fullName evidence="5">LamG domain-containing protein</fullName>
    </submittedName>
</protein>
<keyword evidence="2" id="KW-1015">Disulfide bond</keyword>
<dbReference type="SUPFAM" id="SSF49899">
    <property type="entry name" value="Concanavalin A-like lectins/glucanases"/>
    <property type="match status" value="2"/>
</dbReference>
<accession>A0AAQ3L8R3</accession>
<keyword evidence="6" id="KW-1185">Reference proteome</keyword>
<dbReference type="EMBL" id="CP136920">
    <property type="protein sequence ID" value="WOO39772.1"/>
    <property type="molecule type" value="Genomic_DNA"/>
</dbReference>
<dbReference type="Proteomes" id="UP001304300">
    <property type="component" value="Chromosome"/>
</dbReference>
<name>A0AAQ3L8R3_9BACT</name>
<gene>
    <name evidence="5" type="ORF">RZN69_14200</name>
</gene>
<proteinExistence type="predicted"/>
<dbReference type="InterPro" id="IPR006558">
    <property type="entry name" value="LamG-like"/>
</dbReference>
<dbReference type="InterPro" id="IPR013783">
    <property type="entry name" value="Ig-like_fold"/>
</dbReference>
<feature type="domain" description="LamG-like jellyroll fold" evidence="4">
    <location>
        <begin position="508"/>
        <end position="641"/>
    </location>
</feature>
<dbReference type="Gene3D" id="2.60.40.10">
    <property type="entry name" value="Immunoglobulins"/>
    <property type="match status" value="2"/>
</dbReference>
<dbReference type="RefSeq" id="WP_317831779.1">
    <property type="nucleotide sequence ID" value="NZ_CP136920.1"/>
</dbReference>